<dbReference type="PANTHER" id="PTHR30405">
    <property type="entry name" value="TRANSPOSASE"/>
    <property type="match status" value="1"/>
</dbReference>
<keyword evidence="3" id="KW-0815">Transposition</keyword>
<dbReference type="InterPro" id="IPR001959">
    <property type="entry name" value="Transposase"/>
</dbReference>
<dbReference type="KEGG" id="pprf:DPRO_PA0019"/>
<evidence type="ECO:0000256" key="6">
    <source>
        <dbReference type="SAM" id="Coils"/>
    </source>
</evidence>
<organism evidence="9 10">
    <name type="scientific">Pseudodesulfovibrio profundus</name>
    <dbReference type="NCBI Taxonomy" id="57320"/>
    <lineage>
        <taxon>Bacteria</taxon>
        <taxon>Pseudomonadati</taxon>
        <taxon>Thermodesulfobacteriota</taxon>
        <taxon>Desulfovibrionia</taxon>
        <taxon>Desulfovibrionales</taxon>
        <taxon>Desulfovibrionaceae</taxon>
    </lineage>
</organism>
<dbReference type="GO" id="GO:0003677">
    <property type="term" value="F:DNA binding"/>
    <property type="evidence" value="ECO:0007669"/>
    <property type="project" value="UniProtKB-KW"/>
</dbReference>
<evidence type="ECO:0000313" key="9">
    <source>
        <dbReference type="EMBL" id="SOB62143.1"/>
    </source>
</evidence>
<dbReference type="NCBIfam" id="NF040570">
    <property type="entry name" value="guided_TnpB"/>
    <property type="match status" value="1"/>
</dbReference>
<evidence type="ECO:0000259" key="7">
    <source>
        <dbReference type="Pfam" id="PF01385"/>
    </source>
</evidence>
<evidence type="ECO:0000256" key="5">
    <source>
        <dbReference type="ARBA" id="ARBA00023172"/>
    </source>
</evidence>
<dbReference type="EMBL" id="LT907976">
    <property type="protein sequence ID" value="SOB62143.1"/>
    <property type="molecule type" value="Genomic_DNA"/>
</dbReference>
<dbReference type="Pfam" id="PF01385">
    <property type="entry name" value="OrfB_IS605"/>
    <property type="match status" value="1"/>
</dbReference>
<keyword evidence="10" id="KW-1185">Reference proteome</keyword>
<proteinExistence type="inferred from homology"/>
<comment type="similarity">
    <text evidence="2">In the N-terminal section; belongs to the transposase 2 family.</text>
</comment>
<sequence>MGLDLGVARFATLSDGSFIRPMNPLRAAEKALARAQRKYARTQKGSHRREKARLRIAKLQASIADARRDFLHKTSTELCKKHAGIILEDLRIRNMSASAKGTIEEPGRNVKAKSGLNKSILDQGWHAFRLMLEYKMRMFGGSVHVVNPAYTSQTCGNCGCVDAESRKSQSQFL</sequence>
<protein>
    <submittedName>
        <fullName evidence="9">Transposase</fullName>
    </submittedName>
</protein>
<comment type="similarity">
    <text evidence="1">In the C-terminal section; belongs to the transposase 35 family.</text>
</comment>
<feature type="coiled-coil region" evidence="6">
    <location>
        <begin position="25"/>
        <end position="69"/>
    </location>
</feature>
<dbReference type="Proteomes" id="UP000219215">
    <property type="component" value="Plasmid paDPRO"/>
</dbReference>
<dbReference type="GO" id="GO:0006310">
    <property type="term" value="P:DNA recombination"/>
    <property type="evidence" value="ECO:0007669"/>
    <property type="project" value="UniProtKB-KW"/>
</dbReference>
<evidence type="ECO:0000256" key="4">
    <source>
        <dbReference type="ARBA" id="ARBA00023125"/>
    </source>
</evidence>
<keyword evidence="5" id="KW-0233">DNA recombination</keyword>
<evidence type="ECO:0000313" key="10">
    <source>
        <dbReference type="Proteomes" id="UP000219215"/>
    </source>
</evidence>
<accession>A0A2C8FEW8</accession>
<dbReference type="InterPro" id="IPR010095">
    <property type="entry name" value="Cas12f1-like_TNB"/>
</dbReference>
<evidence type="ECO:0000256" key="2">
    <source>
        <dbReference type="ARBA" id="ARBA00011044"/>
    </source>
</evidence>
<name>A0A2C8FEW8_9BACT</name>
<evidence type="ECO:0000256" key="3">
    <source>
        <dbReference type="ARBA" id="ARBA00022578"/>
    </source>
</evidence>
<dbReference type="InterPro" id="IPR051399">
    <property type="entry name" value="RNA-guided_DNA_endo/Transpos"/>
</dbReference>
<feature type="domain" description="Cas12f1-like TNB" evidence="8">
    <location>
        <begin position="125"/>
        <end position="161"/>
    </location>
</feature>
<dbReference type="NCBIfam" id="TIGR01766">
    <property type="entry name" value="IS200/IS605 family accessory protein TnpB-like domain"/>
    <property type="match status" value="1"/>
</dbReference>
<evidence type="ECO:0000256" key="1">
    <source>
        <dbReference type="ARBA" id="ARBA00008761"/>
    </source>
</evidence>
<reference evidence="10" key="1">
    <citation type="submission" date="2017-09" db="EMBL/GenBank/DDBJ databases">
        <authorList>
            <person name="Regsiter A."/>
            <person name="William W."/>
        </authorList>
    </citation>
    <scope>NUCLEOTIDE SEQUENCE [LARGE SCALE GENOMIC DNA]</scope>
    <source>
        <strain evidence="10">500-1</strain>
        <plasmid evidence="10">padpro</plasmid>
    </source>
</reference>
<feature type="domain" description="Probable transposase IS891/IS1136/IS1341" evidence="7">
    <location>
        <begin position="2"/>
        <end position="97"/>
    </location>
</feature>
<keyword evidence="6" id="KW-0175">Coiled coil</keyword>
<evidence type="ECO:0000259" key="8">
    <source>
        <dbReference type="Pfam" id="PF07282"/>
    </source>
</evidence>
<dbReference type="Pfam" id="PF07282">
    <property type="entry name" value="Cas12f1-like_TNB"/>
    <property type="match status" value="1"/>
</dbReference>
<dbReference type="PANTHER" id="PTHR30405:SF25">
    <property type="entry name" value="RNA-GUIDED DNA ENDONUCLEASE INSQ-RELATED"/>
    <property type="match status" value="1"/>
</dbReference>
<dbReference type="AlphaFoldDB" id="A0A2C8FEW8"/>
<keyword evidence="4" id="KW-0238">DNA-binding</keyword>
<keyword evidence="9" id="KW-0614">Plasmid</keyword>
<geneLocation type="plasmid" evidence="10">
    <name>padpro</name>
</geneLocation>
<gene>
    <name evidence="9" type="ORF">DPRO_PA0019</name>
</gene>
<dbReference type="GO" id="GO:0032196">
    <property type="term" value="P:transposition"/>
    <property type="evidence" value="ECO:0007669"/>
    <property type="project" value="UniProtKB-KW"/>
</dbReference>